<dbReference type="GO" id="GO:0003677">
    <property type="term" value="F:DNA binding"/>
    <property type="evidence" value="ECO:0007669"/>
    <property type="project" value="UniProtKB-KW"/>
</dbReference>
<keyword evidence="3" id="KW-0238">DNA-binding</keyword>
<name>A0A193GM12_9BORD</name>
<dbReference type="SUPFAM" id="SSF46785">
    <property type="entry name" value="Winged helix' DNA-binding domain"/>
    <property type="match status" value="1"/>
</dbReference>
<evidence type="ECO:0000313" key="6">
    <source>
        <dbReference type="EMBL" id="ANN80451.1"/>
    </source>
</evidence>
<dbReference type="PANTHER" id="PTHR30419">
    <property type="entry name" value="HTH-TYPE TRANSCRIPTIONAL REGULATOR YBHD"/>
    <property type="match status" value="1"/>
</dbReference>
<keyword evidence="2" id="KW-0805">Transcription regulation</keyword>
<dbReference type="Pfam" id="PF00126">
    <property type="entry name" value="HTH_1"/>
    <property type="match status" value="1"/>
</dbReference>
<dbReference type="PRINTS" id="PR00039">
    <property type="entry name" value="HTHLYSR"/>
</dbReference>
<evidence type="ECO:0000313" key="7">
    <source>
        <dbReference type="Proteomes" id="UP000091926"/>
    </source>
</evidence>
<accession>A0A193GM12</accession>
<sequence>MELRQLRYFAQAAQDRSISKAAQALHIVQPALTAQIKALEEELGVRLLDRSPMGVSLTPAGAKVLKQANDILARVGRLLQDARGRPASTQSRVVRVGIPNAMTGAFAGQLIQAARQELGVAVEIVESMSGFLLEWLKSQRIDVGLLFAGQAAHGLDTRPLLQEALHLAGPPGALRVRRPVEMGDLGSYPLILPSARHGLGKLVRMHAREYGVRLNIQTTVDSVTEIKHLVGLGQGYSILAPLAMQAELARRALSSAPIRNPGMPRVLVTATLKKLDPQSAAAQVRNLIHELDMQTPRLRAA</sequence>
<dbReference type="PROSITE" id="PS50931">
    <property type="entry name" value="HTH_LYSR"/>
    <property type="match status" value="1"/>
</dbReference>
<dbReference type="Gene3D" id="1.10.10.10">
    <property type="entry name" value="Winged helix-like DNA-binding domain superfamily/Winged helix DNA-binding domain"/>
    <property type="match status" value="1"/>
</dbReference>
<dbReference type="RefSeq" id="WP_066665395.1">
    <property type="nucleotide sequence ID" value="NZ_CBCSCL010000001.1"/>
</dbReference>
<evidence type="ECO:0000256" key="2">
    <source>
        <dbReference type="ARBA" id="ARBA00023015"/>
    </source>
</evidence>
<keyword evidence="4" id="KW-0804">Transcription</keyword>
<proteinExistence type="inferred from homology"/>
<dbReference type="InterPro" id="IPR036388">
    <property type="entry name" value="WH-like_DNA-bd_sf"/>
</dbReference>
<dbReference type="SUPFAM" id="SSF53850">
    <property type="entry name" value="Periplasmic binding protein-like II"/>
    <property type="match status" value="1"/>
</dbReference>
<evidence type="ECO:0000256" key="3">
    <source>
        <dbReference type="ARBA" id="ARBA00023125"/>
    </source>
</evidence>
<dbReference type="OrthoDB" id="8587114at2"/>
<reference evidence="6 7" key="1">
    <citation type="submission" date="2016-06" db="EMBL/GenBank/DDBJ databases">
        <title>Complete genome sequences of Bordetella bronchialis and Bordetella flabilis.</title>
        <authorList>
            <person name="LiPuma J.J."/>
            <person name="Spilker T."/>
        </authorList>
    </citation>
    <scope>NUCLEOTIDE SEQUENCE [LARGE SCALE GENOMIC DNA]</scope>
    <source>
        <strain evidence="6 7">AU10664</strain>
    </source>
</reference>
<protein>
    <recommendedName>
        <fullName evidence="5">HTH lysR-type domain-containing protein</fullName>
    </recommendedName>
</protein>
<feature type="domain" description="HTH lysR-type" evidence="5">
    <location>
        <begin position="1"/>
        <end position="58"/>
    </location>
</feature>
<dbReference type="EMBL" id="CP016172">
    <property type="protein sequence ID" value="ANN80451.1"/>
    <property type="molecule type" value="Genomic_DNA"/>
</dbReference>
<gene>
    <name evidence="6" type="ORF">BAU07_12725</name>
</gene>
<dbReference type="Proteomes" id="UP000091926">
    <property type="component" value="Chromosome"/>
</dbReference>
<dbReference type="InterPro" id="IPR000847">
    <property type="entry name" value="LysR_HTH_N"/>
</dbReference>
<organism evidence="6 7">
    <name type="scientific">Bordetella flabilis</name>
    <dbReference type="NCBI Taxonomy" id="463014"/>
    <lineage>
        <taxon>Bacteria</taxon>
        <taxon>Pseudomonadati</taxon>
        <taxon>Pseudomonadota</taxon>
        <taxon>Betaproteobacteria</taxon>
        <taxon>Burkholderiales</taxon>
        <taxon>Alcaligenaceae</taxon>
        <taxon>Bordetella</taxon>
    </lineage>
</organism>
<dbReference type="Pfam" id="PF03466">
    <property type="entry name" value="LysR_substrate"/>
    <property type="match status" value="1"/>
</dbReference>
<dbReference type="KEGG" id="bfz:BAU07_12725"/>
<dbReference type="Gene3D" id="3.40.190.290">
    <property type="match status" value="1"/>
</dbReference>
<dbReference type="InterPro" id="IPR005119">
    <property type="entry name" value="LysR_subst-bd"/>
</dbReference>
<dbReference type="AlphaFoldDB" id="A0A193GM12"/>
<dbReference type="GO" id="GO:0003700">
    <property type="term" value="F:DNA-binding transcription factor activity"/>
    <property type="evidence" value="ECO:0007669"/>
    <property type="project" value="InterPro"/>
</dbReference>
<evidence type="ECO:0000256" key="1">
    <source>
        <dbReference type="ARBA" id="ARBA00009437"/>
    </source>
</evidence>
<comment type="similarity">
    <text evidence="1">Belongs to the LysR transcriptional regulatory family.</text>
</comment>
<evidence type="ECO:0000259" key="5">
    <source>
        <dbReference type="PROSITE" id="PS50931"/>
    </source>
</evidence>
<dbReference type="FunFam" id="1.10.10.10:FF:000001">
    <property type="entry name" value="LysR family transcriptional regulator"/>
    <property type="match status" value="1"/>
</dbReference>
<dbReference type="GO" id="GO:0005829">
    <property type="term" value="C:cytosol"/>
    <property type="evidence" value="ECO:0007669"/>
    <property type="project" value="TreeGrafter"/>
</dbReference>
<evidence type="ECO:0000256" key="4">
    <source>
        <dbReference type="ARBA" id="ARBA00023163"/>
    </source>
</evidence>
<keyword evidence="7" id="KW-1185">Reference proteome</keyword>
<dbReference type="InterPro" id="IPR050950">
    <property type="entry name" value="HTH-type_LysR_regulators"/>
</dbReference>
<dbReference type="STRING" id="463014.BAU07_12725"/>
<dbReference type="InterPro" id="IPR036390">
    <property type="entry name" value="WH_DNA-bd_sf"/>
</dbReference>